<dbReference type="Proteomes" id="UP001500967">
    <property type="component" value="Unassembled WGS sequence"/>
</dbReference>
<evidence type="ECO:0000313" key="2">
    <source>
        <dbReference type="Proteomes" id="UP001500967"/>
    </source>
</evidence>
<evidence type="ECO:0000313" key="1">
    <source>
        <dbReference type="EMBL" id="GAA0265729.1"/>
    </source>
</evidence>
<dbReference type="RefSeq" id="WP_344652307.1">
    <property type="nucleotide sequence ID" value="NZ_BAAAGX010000025.1"/>
</dbReference>
<proteinExistence type="predicted"/>
<reference evidence="1 2" key="1">
    <citation type="journal article" date="2019" name="Int. J. Syst. Evol. Microbiol.">
        <title>The Global Catalogue of Microorganisms (GCM) 10K type strain sequencing project: providing services to taxonomists for standard genome sequencing and annotation.</title>
        <authorList>
            <consortium name="The Broad Institute Genomics Platform"/>
            <consortium name="The Broad Institute Genome Sequencing Center for Infectious Disease"/>
            <person name="Wu L."/>
            <person name="Ma J."/>
        </authorList>
    </citation>
    <scope>NUCLEOTIDE SEQUENCE [LARGE SCALE GENOMIC DNA]</scope>
    <source>
        <strain evidence="1 2">JCM 10425</strain>
    </source>
</reference>
<protein>
    <recommendedName>
        <fullName evidence="3">Polyketide cyclase/dehydrase/lipid transport protein</fullName>
    </recommendedName>
</protein>
<keyword evidence="2" id="KW-1185">Reference proteome</keyword>
<evidence type="ECO:0008006" key="3">
    <source>
        <dbReference type="Google" id="ProtNLM"/>
    </source>
</evidence>
<dbReference type="EMBL" id="BAAAGX010000025">
    <property type="protein sequence ID" value="GAA0265729.1"/>
    <property type="molecule type" value="Genomic_DNA"/>
</dbReference>
<organism evidence="1 2">
    <name type="scientific">Cryptosporangium japonicum</name>
    <dbReference type="NCBI Taxonomy" id="80872"/>
    <lineage>
        <taxon>Bacteria</taxon>
        <taxon>Bacillati</taxon>
        <taxon>Actinomycetota</taxon>
        <taxon>Actinomycetes</taxon>
        <taxon>Cryptosporangiales</taxon>
        <taxon>Cryptosporangiaceae</taxon>
        <taxon>Cryptosporangium</taxon>
    </lineage>
</organism>
<dbReference type="Gene3D" id="3.30.530.20">
    <property type="match status" value="1"/>
</dbReference>
<name>A0ABN0UYH9_9ACTN</name>
<sequence>MTWSHHHSELTTATPAQLWTRWTTAGYWHVDDPGVEWARFDGALVEGATGVVKTHGVPAQTIEFTRVEPGRAMDFTIRLPLATLAITHDMAPAAGGTRTTHGVVLDGPLHRIYALLLGGTLARGLPTVVRNVTAGALRDGDA</sequence>
<accession>A0ABN0UYH9</accession>
<comment type="caution">
    <text evidence="1">The sequence shown here is derived from an EMBL/GenBank/DDBJ whole genome shotgun (WGS) entry which is preliminary data.</text>
</comment>
<dbReference type="SUPFAM" id="SSF55961">
    <property type="entry name" value="Bet v1-like"/>
    <property type="match status" value="1"/>
</dbReference>
<dbReference type="InterPro" id="IPR023393">
    <property type="entry name" value="START-like_dom_sf"/>
</dbReference>
<gene>
    <name evidence="1" type="ORF">GCM10009539_60420</name>
</gene>